<dbReference type="Gene3D" id="2.30.29.30">
    <property type="entry name" value="Pleckstrin-homology domain (PH domain)/Phosphotyrosine-binding domain (PTB)"/>
    <property type="match status" value="1"/>
</dbReference>
<name>A0A9P6H4H6_9AGAM</name>
<evidence type="ECO:0000259" key="5">
    <source>
        <dbReference type="PROSITE" id="PS50010"/>
    </source>
</evidence>
<protein>
    <submittedName>
        <fullName evidence="7">CNH domain-containing protein</fullName>
    </submittedName>
</protein>
<feature type="domain" description="DH" evidence="5">
    <location>
        <begin position="1"/>
        <end position="143"/>
    </location>
</feature>
<feature type="domain" description="PH" evidence="4">
    <location>
        <begin position="408"/>
        <end position="555"/>
    </location>
</feature>
<dbReference type="Gene3D" id="1.20.900.10">
    <property type="entry name" value="Dbl homology (DH) domain"/>
    <property type="match status" value="2"/>
</dbReference>
<dbReference type="InterPro" id="IPR035899">
    <property type="entry name" value="DBL_dom_sf"/>
</dbReference>
<dbReference type="Pfam" id="PF00621">
    <property type="entry name" value="RhoGEF"/>
    <property type="match status" value="2"/>
</dbReference>
<reference evidence="7" key="1">
    <citation type="journal article" date="2020" name="Nat. Commun.">
        <title>Large-scale genome sequencing of mycorrhizal fungi provides insights into the early evolution of symbiotic traits.</title>
        <authorList>
            <person name="Miyauchi S."/>
            <person name="Kiss E."/>
            <person name="Kuo A."/>
            <person name="Drula E."/>
            <person name="Kohler A."/>
            <person name="Sanchez-Garcia M."/>
            <person name="Morin E."/>
            <person name="Andreopoulos B."/>
            <person name="Barry K.W."/>
            <person name="Bonito G."/>
            <person name="Buee M."/>
            <person name="Carver A."/>
            <person name="Chen C."/>
            <person name="Cichocki N."/>
            <person name="Clum A."/>
            <person name="Culley D."/>
            <person name="Crous P.W."/>
            <person name="Fauchery L."/>
            <person name="Girlanda M."/>
            <person name="Hayes R.D."/>
            <person name="Keri Z."/>
            <person name="LaButti K."/>
            <person name="Lipzen A."/>
            <person name="Lombard V."/>
            <person name="Magnuson J."/>
            <person name="Maillard F."/>
            <person name="Murat C."/>
            <person name="Nolan M."/>
            <person name="Ohm R.A."/>
            <person name="Pangilinan J."/>
            <person name="Pereira M.F."/>
            <person name="Perotto S."/>
            <person name="Peter M."/>
            <person name="Pfister S."/>
            <person name="Riley R."/>
            <person name="Sitrit Y."/>
            <person name="Stielow J.B."/>
            <person name="Szollosi G."/>
            <person name="Zifcakova L."/>
            <person name="Stursova M."/>
            <person name="Spatafora J.W."/>
            <person name="Tedersoo L."/>
            <person name="Vaario L.M."/>
            <person name="Yamada A."/>
            <person name="Yan M."/>
            <person name="Wang P."/>
            <person name="Xu J."/>
            <person name="Bruns T."/>
            <person name="Baldrian P."/>
            <person name="Vilgalys R."/>
            <person name="Dunand C."/>
            <person name="Henrissat B."/>
            <person name="Grigoriev I.V."/>
            <person name="Hibbett D."/>
            <person name="Nagy L.G."/>
            <person name="Martin F.M."/>
        </authorList>
    </citation>
    <scope>NUCLEOTIDE SEQUENCE</scope>
    <source>
        <strain evidence="7">UH-Tt-Lm1</strain>
    </source>
</reference>
<dbReference type="SMART" id="SM00325">
    <property type="entry name" value="RhoGEF"/>
    <property type="match status" value="1"/>
</dbReference>
<evidence type="ECO:0000259" key="6">
    <source>
        <dbReference type="PROSITE" id="PS50219"/>
    </source>
</evidence>
<dbReference type="SMART" id="SM00036">
    <property type="entry name" value="CNH"/>
    <property type="match status" value="1"/>
</dbReference>
<comment type="caution">
    <text evidence="7">The sequence shown here is derived from an EMBL/GenBank/DDBJ whole genome shotgun (WGS) entry which is preliminary data.</text>
</comment>
<dbReference type="InterPro" id="IPR011993">
    <property type="entry name" value="PH-like_dom_sf"/>
</dbReference>
<dbReference type="PANTHER" id="PTHR46572">
    <property type="entry name" value="RHO1 GDP-GTP EXCHANGE PROTEIN 1-RELATED"/>
    <property type="match status" value="1"/>
</dbReference>
<dbReference type="PROSITE" id="PS50003">
    <property type="entry name" value="PH_DOMAIN"/>
    <property type="match status" value="1"/>
</dbReference>
<dbReference type="InterPro" id="IPR001849">
    <property type="entry name" value="PH_domain"/>
</dbReference>
<dbReference type="EMBL" id="WIUZ02000020">
    <property type="protein sequence ID" value="KAF9779313.1"/>
    <property type="molecule type" value="Genomic_DNA"/>
</dbReference>
<dbReference type="SUPFAM" id="SSF48065">
    <property type="entry name" value="DBL homology domain (DH-domain)"/>
    <property type="match status" value="2"/>
</dbReference>
<dbReference type="SUPFAM" id="SSF50729">
    <property type="entry name" value="PH domain-like"/>
    <property type="match status" value="1"/>
</dbReference>
<dbReference type="Proteomes" id="UP000736335">
    <property type="component" value="Unassembled WGS sequence"/>
</dbReference>
<feature type="domain" description="DH" evidence="5">
    <location>
        <begin position="182"/>
        <end position="373"/>
    </location>
</feature>
<feature type="domain" description="CNH" evidence="6">
    <location>
        <begin position="597"/>
        <end position="902"/>
    </location>
</feature>
<dbReference type="OrthoDB" id="2272012at2759"/>
<dbReference type="InterPro" id="IPR000219">
    <property type="entry name" value="DH_dom"/>
</dbReference>
<evidence type="ECO:0000313" key="8">
    <source>
        <dbReference type="Proteomes" id="UP000736335"/>
    </source>
</evidence>
<dbReference type="PROSITE" id="PS50219">
    <property type="entry name" value="CNH"/>
    <property type="match status" value="1"/>
</dbReference>
<evidence type="ECO:0000256" key="3">
    <source>
        <dbReference type="SAM" id="MobiDB-lite"/>
    </source>
</evidence>
<dbReference type="AlphaFoldDB" id="A0A9P6H4H6"/>
<evidence type="ECO:0000256" key="2">
    <source>
        <dbReference type="ARBA" id="ARBA00022658"/>
    </source>
</evidence>
<dbReference type="Pfam" id="PF00780">
    <property type="entry name" value="CNH"/>
    <property type="match status" value="1"/>
</dbReference>
<dbReference type="InterPro" id="IPR041675">
    <property type="entry name" value="PH_5"/>
</dbReference>
<feature type="region of interest" description="Disordered" evidence="3">
    <location>
        <begin position="959"/>
        <end position="980"/>
    </location>
</feature>
<feature type="region of interest" description="Disordered" evidence="3">
    <location>
        <begin position="477"/>
        <end position="511"/>
    </location>
</feature>
<dbReference type="PROSITE" id="PS50010">
    <property type="entry name" value="DH_2"/>
    <property type="match status" value="2"/>
</dbReference>
<dbReference type="InterPro" id="IPR052233">
    <property type="entry name" value="Rho-type_GEFs"/>
</dbReference>
<sequence>MDEVFGNILDLRECNRHFLEMINSQQREQGVIALRIGGIFLNAATEFRPAYTAYICQLAAAEKRSQEEMENSGEFRFTAFLEQSLWHPDNANKKDLKHWLNRPLEHLRMYLVFFEEIRLATTEGDPDIDSLKGAIKTVINLLSVPKLKAFQQAMGKGPTGKYEWRSLVPEDVRSGISKQVAKRQAIIFELIQGEMDYVKDLENIEYMYVRPLRSMDPPIIPRDRLESFIRDVFCNSGELHAHHKRLLDQLFKIQREEHPFIRSITAPMHDAVLAFRDAYLKHVPNYPIAAYRIDDEMANNPQFKAFVDRCVRHVDAHKMDMKSFIVRPVYRLLRYELLLRGLLEETSAGHEDLDTIPAVLDVIKGLGKETEPGVWSAKQKVELWRYNANLVFKAGEYIDMDLLHENRSLIHTGKFLRQPDTGFEWNGWTELFVLLFDNYLVMTKSKEKDGITKYQVYRRPIPLDLLTLATFTDPPTRRGGGLLPFGGSNKREVDSQAQNATSPAAGTSPEAVNDGRVVYPCTIHHNGRSGGLYTLFAETSQARLEWKAKLEEAIGLRKVVQESNKVFEVETLSVDTFYAPTLLANAGPSWNNDGNFTGKVTCSVPFSTPDGHALVAIGCAEGVWIGFRHDTRSMRRVLHLRMVTQCAMLEDFGIFLLLADKSLFAYQIEALVPSSPGAAKASRTPQKLSGNKDVQFFTVGNLGGRTLVIYTKKKNLDSVFRVLEPVIGKINEKSKPQPSRFGLRSQRSEWFRVYRDFFLPSDSYDLLFLKARIVILCSKGFEILDLSDFKSVTIPQREDPRLERLARRAESCRPMGMFRSNKDEFLLCYDEFGLYVDKHGDPSRPMGTVEWEGTAERVAWHPPYVLLFDSRFIEIRHVETGRLVQVISGNDMRCIWDGRGTNHAQAISEGAWEPRVHGVMNVEPAQPGKRGVTTQHVFELIPTVPLFLPGSLASPSNASYFNQSNSPPHSPKLNPAYSIR</sequence>
<evidence type="ECO:0000313" key="7">
    <source>
        <dbReference type="EMBL" id="KAF9779313.1"/>
    </source>
</evidence>
<dbReference type="InterPro" id="IPR001180">
    <property type="entry name" value="CNH_dom"/>
</dbReference>
<evidence type="ECO:0000259" key="4">
    <source>
        <dbReference type="PROSITE" id="PS50003"/>
    </source>
</evidence>
<reference evidence="7" key="2">
    <citation type="submission" date="2020-11" db="EMBL/GenBank/DDBJ databases">
        <authorList>
            <consortium name="DOE Joint Genome Institute"/>
            <person name="Kuo A."/>
            <person name="Miyauchi S."/>
            <person name="Kiss E."/>
            <person name="Drula E."/>
            <person name="Kohler A."/>
            <person name="Sanchez-Garcia M."/>
            <person name="Andreopoulos B."/>
            <person name="Barry K.W."/>
            <person name="Bonito G."/>
            <person name="Buee M."/>
            <person name="Carver A."/>
            <person name="Chen C."/>
            <person name="Cichocki N."/>
            <person name="Clum A."/>
            <person name="Culley D."/>
            <person name="Crous P.W."/>
            <person name="Fauchery L."/>
            <person name="Girlanda M."/>
            <person name="Hayes R."/>
            <person name="Keri Z."/>
            <person name="Labutti K."/>
            <person name="Lipzen A."/>
            <person name="Lombard V."/>
            <person name="Magnuson J."/>
            <person name="Maillard F."/>
            <person name="Morin E."/>
            <person name="Murat C."/>
            <person name="Nolan M."/>
            <person name="Ohm R."/>
            <person name="Pangilinan J."/>
            <person name="Pereira M."/>
            <person name="Perotto S."/>
            <person name="Peter M."/>
            <person name="Riley R."/>
            <person name="Sitrit Y."/>
            <person name="Stielow B."/>
            <person name="Szollosi G."/>
            <person name="Zifcakova L."/>
            <person name="Stursova M."/>
            <person name="Spatafora J.W."/>
            <person name="Tedersoo L."/>
            <person name="Vaario L.-M."/>
            <person name="Yamada A."/>
            <person name="Yan M."/>
            <person name="Wang P."/>
            <person name="Xu J."/>
            <person name="Bruns T."/>
            <person name="Baldrian P."/>
            <person name="Vilgalys R."/>
            <person name="Henrissat B."/>
            <person name="Grigoriev I.V."/>
            <person name="Hibbett D."/>
            <person name="Nagy L.G."/>
            <person name="Martin F.M."/>
        </authorList>
    </citation>
    <scope>NUCLEOTIDE SEQUENCE</scope>
    <source>
        <strain evidence="7">UH-Tt-Lm1</strain>
    </source>
</reference>
<proteinExistence type="predicted"/>
<dbReference type="SMART" id="SM00233">
    <property type="entry name" value="PH"/>
    <property type="match status" value="1"/>
</dbReference>
<keyword evidence="8" id="KW-1185">Reference proteome</keyword>
<feature type="compositionally biased region" description="Polar residues" evidence="3">
    <location>
        <begin position="495"/>
        <end position="505"/>
    </location>
</feature>
<dbReference type="PANTHER" id="PTHR46572:SF1">
    <property type="entry name" value="RHO1 GUANINE NUCLEOTIDE EXCHANGE FACTOR TUS1"/>
    <property type="match status" value="1"/>
</dbReference>
<dbReference type="Pfam" id="PF15405">
    <property type="entry name" value="PH_5"/>
    <property type="match status" value="1"/>
</dbReference>
<evidence type="ECO:0000256" key="1">
    <source>
        <dbReference type="ARBA" id="ARBA00022553"/>
    </source>
</evidence>
<dbReference type="GO" id="GO:0005085">
    <property type="term" value="F:guanyl-nucleotide exchange factor activity"/>
    <property type="evidence" value="ECO:0007669"/>
    <property type="project" value="UniProtKB-KW"/>
</dbReference>
<keyword evidence="2" id="KW-0344">Guanine-nucleotide releasing factor</keyword>
<gene>
    <name evidence="7" type="ORF">BJ322DRAFT_454250</name>
</gene>
<accession>A0A9P6H4H6</accession>
<keyword evidence="1" id="KW-0597">Phosphoprotein</keyword>
<organism evidence="7 8">
    <name type="scientific">Thelephora terrestris</name>
    <dbReference type="NCBI Taxonomy" id="56493"/>
    <lineage>
        <taxon>Eukaryota</taxon>
        <taxon>Fungi</taxon>
        <taxon>Dikarya</taxon>
        <taxon>Basidiomycota</taxon>
        <taxon>Agaricomycotina</taxon>
        <taxon>Agaricomycetes</taxon>
        <taxon>Thelephorales</taxon>
        <taxon>Thelephoraceae</taxon>
        <taxon>Thelephora</taxon>
    </lineage>
</organism>